<feature type="region of interest" description="Disordered" evidence="9">
    <location>
        <begin position="1"/>
        <end position="22"/>
    </location>
</feature>
<feature type="compositionally biased region" description="Acidic residues" evidence="9">
    <location>
        <begin position="234"/>
        <end position="247"/>
    </location>
</feature>
<evidence type="ECO:0000313" key="11">
    <source>
        <dbReference type="Proteomes" id="UP000663419"/>
    </source>
</evidence>
<dbReference type="Proteomes" id="UP000663419">
    <property type="component" value="Chromosome 2"/>
</dbReference>
<evidence type="ECO:0000313" key="10">
    <source>
        <dbReference type="EMBL" id="QSS51172.1"/>
    </source>
</evidence>
<dbReference type="PANTHER" id="PTHR14773">
    <property type="entry name" value="WD REPEAT-CONTAINING PROTEIN 76"/>
    <property type="match status" value="1"/>
</dbReference>
<evidence type="ECO:0000256" key="8">
    <source>
        <dbReference type="RuleBase" id="RU365004"/>
    </source>
</evidence>
<comment type="similarity">
    <text evidence="2 8">Belongs to the WD repeat DDB2/WDR76 family.</text>
</comment>
<comment type="function">
    <text evidence="1 8">DNA-binding protein that binds to both single- and double-stranded DNA. Binds preferentially to UV-damaged DNA. May be involved in DNA-metabolic processes.</text>
</comment>
<dbReference type="SMART" id="SM00320">
    <property type="entry name" value="WD40"/>
    <property type="match status" value="4"/>
</dbReference>
<keyword evidence="7 8" id="KW-0238">DNA-binding</keyword>
<evidence type="ECO:0000256" key="2">
    <source>
        <dbReference type="ARBA" id="ARBA00005434"/>
    </source>
</evidence>
<evidence type="ECO:0000256" key="9">
    <source>
        <dbReference type="SAM" id="MobiDB-lite"/>
    </source>
</evidence>
<evidence type="ECO:0000256" key="3">
    <source>
        <dbReference type="ARBA" id="ARBA00021132"/>
    </source>
</evidence>
<protein>
    <recommendedName>
        <fullName evidence="3 8">DNA damage-binding protein CMR1</fullName>
    </recommendedName>
</protein>
<dbReference type="GO" id="GO:2000001">
    <property type="term" value="P:regulation of DNA damage checkpoint"/>
    <property type="evidence" value="ECO:0007669"/>
    <property type="project" value="TreeGrafter"/>
</dbReference>
<sequence>MPVTMPHTDSVPELSDFEKQRAANIAERDALLKKLTQEAQSSGLFTKGPSTKSSRLSTQSTKKKSTPRIKKENETPVPRRTSSRLAGLTADSEIAKRKAEEQYEAQKAAVQAKRMRVSGDLNVGDIIVGGQKWNGSLLFGGEDAAPPRYVRTFGEEDIKKTTDKELKSLRERMSGLNLWEPWEPNRLKITPERIYSMAFHPTETKPLVFAGDKLGNLGIFDASQTRPVAVKAEGDEDEDEDEDDPDPEITIIKPHARVISAMCLHPSTPSKLYTASYDGSIRALDLEKSVTTEAYAPASKSDEEAVSSIDMAPGDPHLLYFTTLEGFFFRHDTRMSGNGHPFYDKNMKRSSTDIFQLSEKKIGGFSLCPSQPHLFATASLDRFMRLWDIRHLSRKSPVPIGEHESKLSVSHAAFNSAGQVATTSYDNTVKIHDFGTKGFRSWKPGHTLSDDDMNPTTTLRHNCQTGRWVTILKPQWQASPQSSSIQRFCVGNMNRFVDIYSAAGDQLAQLGGEGLITAVPAVAVFHPTMDWVVGGTASGKVCLWM</sequence>
<dbReference type="FunFam" id="2.130.10.10:FF:000562">
    <property type="entry name" value="DNA damage-binding protein CMR1"/>
    <property type="match status" value="1"/>
</dbReference>
<accession>A0A8A1LGR7</accession>
<feature type="compositionally biased region" description="Polar residues" evidence="9">
    <location>
        <begin position="39"/>
        <end position="60"/>
    </location>
</feature>
<dbReference type="VEuPathDB" id="FungiDB:I7I53_06422"/>
<keyword evidence="4 8" id="KW-0853">WD repeat</keyword>
<dbReference type="InterPro" id="IPR050853">
    <property type="entry name" value="WD_repeat_DNA-damage-binding"/>
</dbReference>
<dbReference type="InterPro" id="IPR015943">
    <property type="entry name" value="WD40/YVTN_repeat-like_dom_sf"/>
</dbReference>
<keyword evidence="6 8" id="KW-0227">DNA damage</keyword>
<dbReference type="GO" id="GO:0006974">
    <property type="term" value="P:DNA damage response"/>
    <property type="evidence" value="ECO:0007669"/>
    <property type="project" value="UniProtKB-KW"/>
</dbReference>
<evidence type="ECO:0000256" key="1">
    <source>
        <dbReference type="ARBA" id="ARBA00002653"/>
    </source>
</evidence>
<dbReference type="Gene3D" id="2.130.10.10">
    <property type="entry name" value="YVTN repeat-like/Quinoprotein amine dehydrogenase"/>
    <property type="match status" value="1"/>
</dbReference>
<evidence type="ECO:0000256" key="7">
    <source>
        <dbReference type="ARBA" id="ARBA00023125"/>
    </source>
</evidence>
<dbReference type="AlphaFoldDB" id="A0A8A1LGR7"/>
<dbReference type="SUPFAM" id="SSF50978">
    <property type="entry name" value="WD40 repeat-like"/>
    <property type="match status" value="1"/>
</dbReference>
<evidence type="ECO:0000256" key="4">
    <source>
        <dbReference type="ARBA" id="ARBA00022574"/>
    </source>
</evidence>
<reference evidence="10" key="1">
    <citation type="submission" date="2021-01" db="EMBL/GenBank/DDBJ databases">
        <title>Chromosome-level genome assembly of a human fungal pathogen reveals clustering of transcriptionally co-regulated genes.</title>
        <authorList>
            <person name="Voorhies M."/>
            <person name="Cohen S."/>
            <person name="Shea T.P."/>
            <person name="Petrus S."/>
            <person name="Munoz J.F."/>
            <person name="Poplawski S."/>
            <person name="Goldman W.E."/>
            <person name="Michael T."/>
            <person name="Cuomo C.A."/>
            <person name="Sil A."/>
            <person name="Beyhan S."/>
        </authorList>
    </citation>
    <scope>NUCLEOTIDE SEQUENCE</scope>
    <source>
        <strain evidence="10">H88</strain>
    </source>
</reference>
<feature type="region of interest" description="Disordered" evidence="9">
    <location>
        <begin position="39"/>
        <end position="86"/>
    </location>
</feature>
<organism evidence="10 11">
    <name type="scientific">Ajellomyces capsulatus (strain H88)</name>
    <name type="common">Darling's disease fungus</name>
    <name type="synonym">Histoplasma capsulatum</name>
    <dbReference type="NCBI Taxonomy" id="544711"/>
    <lineage>
        <taxon>Eukaryota</taxon>
        <taxon>Fungi</taxon>
        <taxon>Dikarya</taxon>
        <taxon>Ascomycota</taxon>
        <taxon>Pezizomycotina</taxon>
        <taxon>Eurotiomycetes</taxon>
        <taxon>Eurotiomycetidae</taxon>
        <taxon>Onygenales</taxon>
        <taxon>Ajellomycetaceae</taxon>
        <taxon>Histoplasma</taxon>
    </lineage>
</organism>
<dbReference type="InterPro" id="IPR001680">
    <property type="entry name" value="WD40_rpt"/>
</dbReference>
<gene>
    <name evidence="10" type="ORF">I7I53_06422</name>
</gene>
<dbReference type="EMBL" id="CP069103">
    <property type="protein sequence ID" value="QSS51172.1"/>
    <property type="molecule type" value="Genomic_DNA"/>
</dbReference>
<dbReference type="Pfam" id="PF00400">
    <property type="entry name" value="WD40"/>
    <property type="match status" value="1"/>
</dbReference>
<evidence type="ECO:0000256" key="5">
    <source>
        <dbReference type="ARBA" id="ARBA00022737"/>
    </source>
</evidence>
<name>A0A8A1LGR7_AJEC8</name>
<dbReference type="GO" id="GO:0005634">
    <property type="term" value="C:nucleus"/>
    <property type="evidence" value="ECO:0007669"/>
    <property type="project" value="TreeGrafter"/>
</dbReference>
<dbReference type="InterPro" id="IPR036322">
    <property type="entry name" value="WD40_repeat_dom_sf"/>
</dbReference>
<dbReference type="GO" id="GO:0003677">
    <property type="term" value="F:DNA binding"/>
    <property type="evidence" value="ECO:0007669"/>
    <property type="project" value="UniProtKB-UniRule"/>
</dbReference>
<proteinExistence type="inferred from homology"/>
<feature type="region of interest" description="Disordered" evidence="9">
    <location>
        <begin position="228"/>
        <end position="248"/>
    </location>
</feature>
<keyword evidence="5" id="KW-0677">Repeat</keyword>
<dbReference type="PANTHER" id="PTHR14773:SF0">
    <property type="entry name" value="WD REPEAT-CONTAINING PROTEIN 76"/>
    <property type="match status" value="1"/>
</dbReference>
<evidence type="ECO:0000256" key="6">
    <source>
        <dbReference type="ARBA" id="ARBA00022763"/>
    </source>
</evidence>